<dbReference type="AlphaFoldDB" id="A0AAD6V6J5"/>
<sequence length="149" mass="16349">KDDHATFEKTKTELIHHSLGKRDLSDFSVLFDGEVILPSESVKWVGVWVDAKLKGELHIRHRAASAARALNASLALTHAMWGLKPLMVRDLVLSLVLPRLDYGVSSFFPLPPTALKPLDRVNKSAARCITGAYRTASLAALEKEAAILP</sequence>
<dbReference type="EMBL" id="JARJCW010000050">
    <property type="protein sequence ID" value="KAJ7203567.1"/>
    <property type="molecule type" value="Genomic_DNA"/>
</dbReference>
<accession>A0AAD6V6J5</accession>
<dbReference type="PANTHER" id="PTHR33481:SF1">
    <property type="entry name" value="ENDONUCLEASE_EXONUCLEASE_PHOSPHATASE DOMAIN-CONTAINING PROTEIN-RELATED"/>
    <property type="match status" value="1"/>
</dbReference>
<reference evidence="1" key="1">
    <citation type="submission" date="2023-03" db="EMBL/GenBank/DDBJ databases">
        <title>Massive genome expansion in bonnet fungi (Mycena s.s.) driven by repeated elements and novel gene families across ecological guilds.</title>
        <authorList>
            <consortium name="Lawrence Berkeley National Laboratory"/>
            <person name="Harder C.B."/>
            <person name="Miyauchi S."/>
            <person name="Viragh M."/>
            <person name="Kuo A."/>
            <person name="Thoen E."/>
            <person name="Andreopoulos B."/>
            <person name="Lu D."/>
            <person name="Skrede I."/>
            <person name="Drula E."/>
            <person name="Henrissat B."/>
            <person name="Morin E."/>
            <person name="Kohler A."/>
            <person name="Barry K."/>
            <person name="LaButti K."/>
            <person name="Morin E."/>
            <person name="Salamov A."/>
            <person name="Lipzen A."/>
            <person name="Mereny Z."/>
            <person name="Hegedus B."/>
            <person name="Baldrian P."/>
            <person name="Stursova M."/>
            <person name="Weitz H."/>
            <person name="Taylor A."/>
            <person name="Grigoriev I.V."/>
            <person name="Nagy L.G."/>
            <person name="Martin F."/>
            <person name="Kauserud H."/>
        </authorList>
    </citation>
    <scope>NUCLEOTIDE SEQUENCE</scope>
    <source>
        <strain evidence="1">9144</strain>
    </source>
</reference>
<comment type="caution">
    <text evidence="1">The sequence shown here is derived from an EMBL/GenBank/DDBJ whole genome shotgun (WGS) entry which is preliminary data.</text>
</comment>
<evidence type="ECO:0000313" key="2">
    <source>
        <dbReference type="Proteomes" id="UP001219525"/>
    </source>
</evidence>
<protein>
    <recommendedName>
        <fullName evidence="3">Reverse transcriptase</fullName>
    </recommendedName>
</protein>
<organism evidence="1 2">
    <name type="scientific">Mycena pura</name>
    <dbReference type="NCBI Taxonomy" id="153505"/>
    <lineage>
        <taxon>Eukaryota</taxon>
        <taxon>Fungi</taxon>
        <taxon>Dikarya</taxon>
        <taxon>Basidiomycota</taxon>
        <taxon>Agaricomycotina</taxon>
        <taxon>Agaricomycetes</taxon>
        <taxon>Agaricomycetidae</taxon>
        <taxon>Agaricales</taxon>
        <taxon>Marasmiineae</taxon>
        <taxon>Mycenaceae</taxon>
        <taxon>Mycena</taxon>
    </lineage>
</organism>
<evidence type="ECO:0000313" key="1">
    <source>
        <dbReference type="EMBL" id="KAJ7203567.1"/>
    </source>
</evidence>
<dbReference type="PANTHER" id="PTHR33481">
    <property type="entry name" value="REVERSE TRANSCRIPTASE"/>
    <property type="match status" value="1"/>
</dbReference>
<evidence type="ECO:0008006" key="3">
    <source>
        <dbReference type="Google" id="ProtNLM"/>
    </source>
</evidence>
<gene>
    <name evidence="1" type="ORF">GGX14DRAFT_333581</name>
</gene>
<feature type="non-terminal residue" evidence="1">
    <location>
        <position position="1"/>
    </location>
</feature>
<name>A0AAD6V6J5_9AGAR</name>
<dbReference type="Proteomes" id="UP001219525">
    <property type="component" value="Unassembled WGS sequence"/>
</dbReference>
<keyword evidence="2" id="KW-1185">Reference proteome</keyword>
<proteinExistence type="predicted"/>
<feature type="non-terminal residue" evidence="1">
    <location>
        <position position="149"/>
    </location>
</feature>